<name>A0A0A2B7H9_PROMR</name>
<organism evidence="1 2">
    <name type="scientific">Prochlorococcus marinus str. SB</name>
    <dbReference type="NCBI Taxonomy" id="59926"/>
    <lineage>
        <taxon>Bacteria</taxon>
        <taxon>Bacillati</taxon>
        <taxon>Cyanobacteriota</taxon>
        <taxon>Cyanophyceae</taxon>
        <taxon>Synechococcales</taxon>
        <taxon>Prochlorococcaceae</taxon>
        <taxon>Prochlorococcus</taxon>
    </lineage>
</organism>
<accession>A0A0A2B7H9</accession>
<evidence type="ECO:0008006" key="3">
    <source>
        <dbReference type="Google" id="ProtNLM"/>
    </source>
</evidence>
<proteinExistence type="predicted"/>
<dbReference type="Proteomes" id="UP000030345">
    <property type="component" value="Unassembled WGS sequence"/>
</dbReference>
<dbReference type="InterPro" id="IPR032710">
    <property type="entry name" value="NTF2-like_dom_sf"/>
</dbReference>
<evidence type="ECO:0000313" key="1">
    <source>
        <dbReference type="EMBL" id="KGG09851.1"/>
    </source>
</evidence>
<sequence length="155" mass="18621">MSTKPPLPPFNEETAIKKVRLAENAWNTKDPVTVSLAYTEDSFWRNRSEFIRGREEIVEFLKRKWNREIGYKLIKELWAYDSNRIAVRFQYEWHDEEYNYFRAHGNENWEFSETGLMRRREASINDIPIDKKDRLFTWGEGPRPDDFPGLTELGL</sequence>
<dbReference type="PANTHER" id="PTHR31757:SF0">
    <property type="entry name" value="SLL0781 PROTEIN"/>
    <property type="match status" value="1"/>
</dbReference>
<protein>
    <recommendedName>
        <fullName evidence="3">DUF1348 domain-containing protein</fullName>
    </recommendedName>
</protein>
<dbReference type="OrthoDB" id="9787970at2"/>
<dbReference type="AlphaFoldDB" id="A0A0A2B7H9"/>
<evidence type="ECO:0000313" key="2">
    <source>
        <dbReference type="Proteomes" id="UP000030345"/>
    </source>
</evidence>
<dbReference type="InterPro" id="IPR009783">
    <property type="entry name" value="DUF1348"/>
</dbReference>
<dbReference type="EMBL" id="JNAS01000001">
    <property type="protein sequence ID" value="KGG09851.1"/>
    <property type="molecule type" value="Genomic_DNA"/>
</dbReference>
<dbReference type="Pfam" id="PF07080">
    <property type="entry name" value="DUF1348"/>
    <property type="match status" value="1"/>
</dbReference>
<gene>
    <name evidence="1" type="ORF">EV02_0441</name>
</gene>
<dbReference type="eggNOG" id="COG3558">
    <property type="taxonomic scope" value="Bacteria"/>
</dbReference>
<dbReference type="STRING" id="59926.EV02_0441"/>
<dbReference type="Gene3D" id="3.10.450.50">
    <property type="match status" value="1"/>
</dbReference>
<dbReference type="SUPFAM" id="SSF54427">
    <property type="entry name" value="NTF2-like"/>
    <property type="match status" value="1"/>
</dbReference>
<reference evidence="2" key="1">
    <citation type="journal article" date="2014" name="Sci. Data">
        <title>Genomes of diverse isolates of the marine cyanobacterium Prochlorococcus.</title>
        <authorList>
            <person name="Biller S."/>
            <person name="Berube P."/>
            <person name="Thompson J."/>
            <person name="Kelly L."/>
            <person name="Roggensack S."/>
            <person name="Awad L."/>
            <person name="Roache-Johnson K."/>
            <person name="Ding H."/>
            <person name="Giovannoni S.J."/>
            <person name="Moore L.R."/>
            <person name="Chisholm S.W."/>
        </authorList>
    </citation>
    <scope>NUCLEOTIDE SEQUENCE [LARGE SCALE GENOMIC DNA]</scope>
    <source>
        <strain evidence="2">SB</strain>
    </source>
</reference>
<dbReference type="PANTHER" id="PTHR31757">
    <property type="entry name" value="SLL0781 PROTEIN"/>
    <property type="match status" value="1"/>
</dbReference>
<comment type="caution">
    <text evidence="1">The sequence shown here is derived from an EMBL/GenBank/DDBJ whole genome shotgun (WGS) entry which is preliminary data.</text>
</comment>
<dbReference type="RefSeq" id="WP_032519057.1">
    <property type="nucleotide sequence ID" value="NZ_CP138981.1"/>
</dbReference>